<evidence type="ECO:0000256" key="5">
    <source>
        <dbReference type="ARBA" id="ARBA00010195"/>
    </source>
</evidence>
<evidence type="ECO:0000256" key="10">
    <source>
        <dbReference type="ARBA" id="ARBA00022723"/>
    </source>
</evidence>
<keyword evidence="14" id="KW-0333">Golgi apparatus</keyword>
<accession>A0A0L0HFN3</accession>
<evidence type="ECO:0000256" key="16">
    <source>
        <dbReference type="ARBA" id="ARBA00023157"/>
    </source>
</evidence>
<comment type="similarity">
    <text evidence="5">Belongs to the glycosyltransferase 14 family. XylT subfamily.</text>
</comment>
<comment type="subcellular location">
    <subcellularLocation>
        <location evidence="2">Endoplasmic reticulum membrane</location>
        <topology evidence="2">Single-pass type II membrane protein</topology>
    </subcellularLocation>
    <subcellularLocation>
        <location evidence="1">Golgi apparatus membrane</location>
        <topology evidence="1">Single-pass type II membrane protein</topology>
    </subcellularLocation>
</comment>
<dbReference type="GO" id="GO:0005789">
    <property type="term" value="C:endoplasmic reticulum membrane"/>
    <property type="evidence" value="ECO:0007669"/>
    <property type="project" value="UniProtKB-SubCell"/>
</dbReference>
<comment type="catalytic activity">
    <reaction evidence="19">
        <text>UDP-alpha-D-xylose + L-seryl-[protein] = 3-O-(beta-D-xylosyl)-L-seryl-[protein] + UDP + H(+)</text>
        <dbReference type="Rhea" id="RHEA:50192"/>
        <dbReference type="Rhea" id="RHEA-COMP:9863"/>
        <dbReference type="Rhea" id="RHEA-COMP:12567"/>
        <dbReference type="ChEBI" id="CHEBI:15378"/>
        <dbReference type="ChEBI" id="CHEBI:29999"/>
        <dbReference type="ChEBI" id="CHEBI:57632"/>
        <dbReference type="ChEBI" id="CHEBI:58223"/>
        <dbReference type="ChEBI" id="CHEBI:132085"/>
        <dbReference type="EC" id="2.4.2.26"/>
    </reaction>
</comment>
<keyword evidence="8" id="KW-0808">Transferase</keyword>
<reference evidence="21 22" key="1">
    <citation type="submission" date="2009-08" db="EMBL/GenBank/DDBJ databases">
        <title>The Genome Sequence of Spizellomyces punctatus strain DAOM BR117.</title>
        <authorList>
            <consortium name="The Broad Institute Genome Sequencing Platform"/>
            <person name="Russ C."/>
            <person name="Cuomo C."/>
            <person name="Shea T."/>
            <person name="Young S.K."/>
            <person name="Zeng Q."/>
            <person name="Koehrsen M."/>
            <person name="Haas B."/>
            <person name="Borodovsky M."/>
            <person name="Guigo R."/>
            <person name="Alvarado L."/>
            <person name="Berlin A."/>
            <person name="Bochicchio J."/>
            <person name="Borenstein D."/>
            <person name="Chapman S."/>
            <person name="Chen Z."/>
            <person name="Engels R."/>
            <person name="Freedman E."/>
            <person name="Gellesch M."/>
            <person name="Goldberg J."/>
            <person name="Griggs A."/>
            <person name="Gujja S."/>
            <person name="Heiman D."/>
            <person name="Hepburn T."/>
            <person name="Howarth C."/>
            <person name="Jen D."/>
            <person name="Larson L."/>
            <person name="Lewis B."/>
            <person name="Mehta T."/>
            <person name="Park D."/>
            <person name="Pearson M."/>
            <person name="Roberts A."/>
            <person name="Saif S."/>
            <person name="Shenoy N."/>
            <person name="Sisk P."/>
            <person name="Stolte C."/>
            <person name="Sykes S."/>
            <person name="Thomson T."/>
            <person name="Walk T."/>
            <person name="White J."/>
            <person name="Yandava C."/>
            <person name="Burger G."/>
            <person name="Gray M.W."/>
            <person name="Holland P.W.H."/>
            <person name="King N."/>
            <person name="Lang F.B.F."/>
            <person name="Roger A.J."/>
            <person name="Ruiz-Trillo I."/>
            <person name="Lander E."/>
            <person name="Nusbaum C."/>
        </authorList>
    </citation>
    <scope>NUCLEOTIDE SEQUENCE [LARGE SCALE GENOMIC DNA]</scope>
    <source>
        <strain evidence="21 22">DAOM BR117</strain>
    </source>
</reference>
<sequence>MKILPGGMNISIPDTPIKILRARHPLSRLMGRKWNRGIMVISLVAGVVMLLMTGASYTDGWEVGPFGAKGTRTVNTCTSPSGCGNEGDEEGTRKDGIFTSVDALRLAQSYTSRLFRASGFEFCDILNGATFDGLVEIAPLGGSVAQVNPTEQEFVELLDGVAREAQERLSNKYPVLMERDVHRYICYSVAEGANSFVNITSSPLIHRIDPISYYSSLIPAIRPSLPSRIPGPRRKYPLAYLLMLHDIATLQQAQLLINQLDDGSAIFLIHVDARSNKLRTALKDWIEQRQAERFKKKLQPDAVGNLFIAKTSYEGMWGHASLVWMQLSGYWELLDLADWDFVINLSGHDWPLRTSTEMYRTLNSSDHQGKEHIEFWTEPSDSAGRLVRPHMGRSDRPAVEWSLYHPPDVGLSFYPFPAWRACKQHQWMILTSNFIRDLRTNVDAMHLLAFMEHTWIPDESYFCMVIANHAHFSQNVVYDKKRYLRFATQHPVSLTLEDKSYFPPEDPPGTEAKYFFVRKVNAVGNNTLVDWIRVNHIDKHDMRQRPESKAVVGEMKPIG</sequence>
<comment type="pathway">
    <text evidence="4">Glycan metabolism; heparan sulfate biosynthesis.</text>
</comment>
<evidence type="ECO:0000313" key="21">
    <source>
        <dbReference type="EMBL" id="KNC99836.1"/>
    </source>
</evidence>
<dbReference type="GO" id="GO:0030158">
    <property type="term" value="F:protein xylosyltransferase activity"/>
    <property type="evidence" value="ECO:0007669"/>
    <property type="project" value="UniProtKB-EC"/>
</dbReference>
<comment type="pathway">
    <text evidence="3">Glycan metabolism; chondroitin sulfate biosynthesis.</text>
</comment>
<dbReference type="STRING" id="645134.A0A0L0HFN3"/>
<keyword evidence="11" id="KW-0256">Endoplasmic reticulum</keyword>
<dbReference type="VEuPathDB" id="FungiDB:SPPG_05210"/>
<evidence type="ECO:0000256" key="12">
    <source>
        <dbReference type="ARBA" id="ARBA00022968"/>
    </source>
</evidence>
<dbReference type="InParanoid" id="A0A0L0HFN3"/>
<dbReference type="PANTHER" id="PTHR46025">
    <property type="entry name" value="XYLOSYLTRANSFERASE OXT"/>
    <property type="match status" value="1"/>
</dbReference>
<dbReference type="PANTHER" id="PTHR46025:SF3">
    <property type="entry name" value="XYLOSYLTRANSFERASE OXT"/>
    <property type="match status" value="1"/>
</dbReference>
<dbReference type="EMBL" id="KQ257457">
    <property type="protein sequence ID" value="KNC99836.1"/>
    <property type="molecule type" value="Genomic_DNA"/>
</dbReference>
<dbReference type="GO" id="GO:0000139">
    <property type="term" value="C:Golgi membrane"/>
    <property type="evidence" value="ECO:0007669"/>
    <property type="project" value="UniProtKB-SubCell"/>
</dbReference>
<dbReference type="Pfam" id="PF02485">
    <property type="entry name" value="Branch"/>
    <property type="match status" value="1"/>
</dbReference>
<evidence type="ECO:0000256" key="17">
    <source>
        <dbReference type="ARBA" id="ARBA00023180"/>
    </source>
</evidence>
<protein>
    <recommendedName>
        <fullName evidence="6">protein xylosyltransferase</fullName>
        <ecNumber evidence="6">2.4.2.26</ecNumber>
    </recommendedName>
    <alternativeName>
        <fullName evidence="18">Peptide O-xylosyltransferase</fullName>
    </alternativeName>
</protein>
<keyword evidence="16" id="KW-1015">Disulfide bond</keyword>
<keyword evidence="12" id="KW-0735">Signal-anchor</keyword>
<keyword evidence="17" id="KW-0325">Glycoprotein</keyword>
<evidence type="ECO:0000256" key="7">
    <source>
        <dbReference type="ARBA" id="ARBA00022676"/>
    </source>
</evidence>
<evidence type="ECO:0000256" key="4">
    <source>
        <dbReference type="ARBA" id="ARBA00005093"/>
    </source>
</evidence>
<dbReference type="InterPro" id="IPR043538">
    <property type="entry name" value="XYLT"/>
</dbReference>
<keyword evidence="9 20" id="KW-0812">Transmembrane</keyword>
<dbReference type="UniPathway" id="UPA00756"/>
<dbReference type="OrthoDB" id="2019572at2759"/>
<dbReference type="UniPathway" id="UPA00755"/>
<gene>
    <name evidence="21" type="ORF">SPPG_05210</name>
</gene>
<dbReference type="GO" id="GO:0046872">
    <property type="term" value="F:metal ion binding"/>
    <property type="evidence" value="ECO:0007669"/>
    <property type="project" value="UniProtKB-KW"/>
</dbReference>
<proteinExistence type="inferred from homology"/>
<dbReference type="GO" id="GO:0015012">
    <property type="term" value="P:heparan sulfate proteoglycan biosynthetic process"/>
    <property type="evidence" value="ECO:0007669"/>
    <property type="project" value="UniProtKB-UniPathway"/>
</dbReference>
<evidence type="ECO:0000256" key="2">
    <source>
        <dbReference type="ARBA" id="ARBA00004648"/>
    </source>
</evidence>
<feature type="transmembrane region" description="Helical" evidence="20">
    <location>
        <begin position="37"/>
        <end position="57"/>
    </location>
</feature>
<name>A0A0L0HFN3_SPIPD</name>
<dbReference type="Proteomes" id="UP000053201">
    <property type="component" value="Unassembled WGS sequence"/>
</dbReference>
<dbReference type="eggNOG" id="KOG0799">
    <property type="taxonomic scope" value="Eukaryota"/>
</dbReference>
<evidence type="ECO:0000313" key="22">
    <source>
        <dbReference type="Proteomes" id="UP000053201"/>
    </source>
</evidence>
<keyword evidence="7" id="KW-0328">Glycosyltransferase</keyword>
<dbReference type="RefSeq" id="XP_016607876.1">
    <property type="nucleotide sequence ID" value="XM_016753433.1"/>
</dbReference>
<dbReference type="InterPro" id="IPR003406">
    <property type="entry name" value="Glyco_trans_14"/>
</dbReference>
<keyword evidence="15 20" id="KW-0472">Membrane</keyword>
<evidence type="ECO:0000256" key="8">
    <source>
        <dbReference type="ARBA" id="ARBA00022679"/>
    </source>
</evidence>
<evidence type="ECO:0000256" key="20">
    <source>
        <dbReference type="SAM" id="Phobius"/>
    </source>
</evidence>
<evidence type="ECO:0000256" key="11">
    <source>
        <dbReference type="ARBA" id="ARBA00022824"/>
    </source>
</evidence>
<keyword evidence="10" id="KW-0479">Metal-binding</keyword>
<dbReference type="AlphaFoldDB" id="A0A0L0HFN3"/>
<keyword evidence="22" id="KW-1185">Reference proteome</keyword>
<evidence type="ECO:0000256" key="13">
    <source>
        <dbReference type="ARBA" id="ARBA00022989"/>
    </source>
</evidence>
<organism evidence="21 22">
    <name type="scientific">Spizellomyces punctatus (strain DAOM BR117)</name>
    <dbReference type="NCBI Taxonomy" id="645134"/>
    <lineage>
        <taxon>Eukaryota</taxon>
        <taxon>Fungi</taxon>
        <taxon>Fungi incertae sedis</taxon>
        <taxon>Chytridiomycota</taxon>
        <taxon>Chytridiomycota incertae sedis</taxon>
        <taxon>Chytridiomycetes</taxon>
        <taxon>Spizellomycetales</taxon>
        <taxon>Spizellomycetaceae</taxon>
        <taxon>Spizellomyces</taxon>
    </lineage>
</organism>
<dbReference type="GO" id="GO:0050650">
    <property type="term" value="P:chondroitin sulfate proteoglycan biosynthetic process"/>
    <property type="evidence" value="ECO:0007669"/>
    <property type="project" value="TreeGrafter"/>
</dbReference>
<evidence type="ECO:0000256" key="3">
    <source>
        <dbReference type="ARBA" id="ARBA00004840"/>
    </source>
</evidence>
<evidence type="ECO:0000256" key="15">
    <source>
        <dbReference type="ARBA" id="ARBA00023136"/>
    </source>
</evidence>
<evidence type="ECO:0000256" key="18">
    <source>
        <dbReference type="ARBA" id="ARBA00042865"/>
    </source>
</evidence>
<evidence type="ECO:0000256" key="19">
    <source>
        <dbReference type="ARBA" id="ARBA00047847"/>
    </source>
</evidence>
<evidence type="ECO:0000256" key="14">
    <source>
        <dbReference type="ARBA" id="ARBA00023034"/>
    </source>
</evidence>
<evidence type="ECO:0000256" key="6">
    <source>
        <dbReference type="ARBA" id="ARBA00011972"/>
    </source>
</evidence>
<dbReference type="EC" id="2.4.2.26" evidence="6"/>
<keyword evidence="13 20" id="KW-1133">Transmembrane helix</keyword>
<dbReference type="GeneID" id="27688602"/>
<evidence type="ECO:0000256" key="9">
    <source>
        <dbReference type="ARBA" id="ARBA00022692"/>
    </source>
</evidence>
<evidence type="ECO:0000256" key="1">
    <source>
        <dbReference type="ARBA" id="ARBA00004323"/>
    </source>
</evidence>